<evidence type="ECO:0000313" key="3">
    <source>
        <dbReference type="Proteomes" id="UP000245657"/>
    </source>
</evidence>
<keyword evidence="1" id="KW-0812">Transmembrane</keyword>
<feature type="transmembrane region" description="Helical" evidence="1">
    <location>
        <begin position="252"/>
        <end position="278"/>
    </location>
</feature>
<gene>
    <name evidence="2" type="ORF">DK846_05805</name>
</gene>
<dbReference type="Gene3D" id="2.70.170.10">
    <property type="entry name" value="Neurotransmitter-gated ion-channel ligand-binding domain"/>
    <property type="match status" value="1"/>
</dbReference>
<keyword evidence="1" id="KW-1133">Transmembrane helix</keyword>
<dbReference type="GO" id="GO:0016020">
    <property type="term" value="C:membrane"/>
    <property type="evidence" value="ECO:0007669"/>
    <property type="project" value="InterPro"/>
</dbReference>
<feature type="transmembrane region" description="Helical" evidence="1">
    <location>
        <begin position="202"/>
        <end position="221"/>
    </location>
</feature>
<dbReference type="GO" id="GO:0005230">
    <property type="term" value="F:extracellular ligand-gated monoatomic ion channel activity"/>
    <property type="evidence" value="ECO:0007669"/>
    <property type="project" value="InterPro"/>
</dbReference>
<dbReference type="GO" id="GO:0004888">
    <property type="term" value="F:transmembrane signaling receptor activity"/>
    <property type="evidence" value="ECO:0007669"/>
    <property type="project" value="InterPro"/>
</dbReference>
<sequence>MSGRYKSGVQKKILLSFSLLLLVLALSTQVSSTVPDPATNMTVPHAVITVGVYVIDFKQFDIQEGTCEVDFYLHLESDTPVTINDIELMNGDIISADLTHSTPNDKFYRVHATVSTDLTLQNYPFDYETIRIEIEPKDLYENEAIFVIDTIKTGIDPSEKIDGWSFVNVSSKVDSQIFPGDGAAYSRAVFNFTMKREALSNVLKFFLPIFLIVLVSLFSLLMKVTSRLSLNSSMFLAAVLIHWRVVSEIPNLSYGVFLDIFMVITYATLIMVLISGILRIHFTDSGKITQAELVHRISIWFIPAFCLLNYLWLFYTLRTVTS</sequence>
<dbReference type="Proteomes" id="UP000245657">
    <property type="component" value="Unassembled WGS sequence"/>
</dbReference>
<dbReference type="AlphaFoldDB" id="A0A2V2NCG0"/>
<dbReference type="SUPFAM" id="SSF63712">
    <property type="entry name" value="Nicotinic receptor ligand binding domain-like"/>
    <property type="match status" value="1"/>
</dbReference>
<organism evidence="2 3">
    <name type="scientific">Methanospirillum lacunae</name>
    <dbReference type="NCBI Taxonomy" id="668570"/>
    <lineage>
        <taxon>Archaea</taxon>
        <taxon>Methanobacteriati</taxon>
        <taxon>Methanobacteriota</taxon>
        <taxon>Stenosarchaea group</taxon>
        <taxon>Methanomicrobia</taxon>
        <taxon>Methanomicrobiales</taxon>
        <taxon>Methanospirillaceae</taxon>
        <taxon>Methanospirillum</taxon>
    </lineage>
</organism>
<dbReference type="InterPro" id="IPR036734">
    <property type="entry name" value="Neur_chan_lig-bd_sf"/>
</dbReference>
<keyword evidence="3" id="KW-1185">Reference proteome</keyword>
<dbReference type="InterPro" id="IPR006201">
    <property type="entry name" value="Neur_channel"/>
</dbReference>
<evidence type="ECO:0000313" key="2">
    <source>
        <dbReference type="EMBL" id="PWR72993.1"/>
    </source>
</evidence>
<evidence type="ECO:0000256" key="1">
    <source>
        <dbReference type="SAM" id="Phobius"/>
    </source>
</evidence>
<feature type="transmembrane region" description="Helical" evidence="1">
    <location>
        <begin position="299"/>
        <end position="317"/>
    </location>
</feature>
<dbReference type="PANTHER" id="PTHR18945">
    <property type="entry name" value="NEUROTRANSMITTER GATED ION CHANNEL"/>
    <property type="match status" value="1"/>
</dbReference>
<dbReference type="EMBL" id="QGMY01000005">
    <property type="protein sequence ID" value="PWR72993.1"/>
    <property type="molecule type" value="Genomic_DNA"/>
</dbReference>
<dbReference type="OrthoDB" id="117984at2157"/>
<dbReference type="RefSeq" id="WP_109967998.1">
    <property type="nucleotide sequence ID" value="NZ_CP176093.1"/>
</dbReference>
<name>A0A2V2NCG0_9EURY</name>
<proteinExistence type="predicted"/>
<dbReference type="GeneID" id="97548925"/>
<comment type="caution">
    <text evidence="2">The sequence shown here is derived from an EMBL/GenBank/DDBJ whole genome shotgun (WGS) entry which is preliminary data.</text>
</comment>
<dbReference type="InterPro" id="IPR038050">
    <property type="entry name" value="Neuro_actylchol_rec"/>
</dbReference>
<reference evidence="2 3" key="1">
    <citation type="submission" date="2018-05" db="EMBL/GenBank/DDBJ databases">
        <title>Draft genome of Methanospirillum lacunae Ki8-1.</title>
        <authorList>
            <person name="Dueholm M.S."/>
            <person name="Nielsen P.H."/>
            <person name="Bakmann L.F."/>
            <person name="Otzen D.E."/>
        </authorList>
    </citation>
    <scope>NUCLEOTIDE SEQUENCE [LARGE SCALE GENOMIC DNA]</scope>
    <source>
        <strain evidence="2 3">Ki8-1</strain>
    </source>
</reference>
<dbReference type="Gene3D" id="1.20.58.390">
    <property type="entry name" value="Neurotransmitter-gated ion-channel transmembrane domain"/>
    <property type="match status" value="1"/>
</dbReference>
<keyword evidence="1" id="KW-0472">Membrane</keyword>
<feature type="transmembrane region" description="Helical" evidence="1">
    <location>
        <begin position="228"/>
        <end position="246"/>
    </location>
</feature>
<protein>
    <recommendedName>
        <fullName evidence="4">Neurotransmitter-gated ion-channel ligand-binding domain-containing protein</fullName>
    </recommendedName>
</protein>
<evidence type="ECO:0008006" key="4">
    <source>
        <dbReference type="Google" id="ProtNLM"/>
    </source>
</evidence>
<accession>A0A2V2NCG0</accession>